<dbReference type="RefSeq" id="WP_152769843.1">
    <property type="nucleotide sequence ID" value="NZ_VJZC01000014.1"/>
</dbReference>
<feature type="region of interest" description="Disordered" evidence="1">
    <location>
        <begin position="24"/>
        <end position="44"/>
    </location>
</feature>
<name>A0A5N8XB00_9ACTN</name>
<dbReference type="AlphaFoldDB" id="A0A5N8XB00"/>
<feature type="domain" description="Dimethylamine monooxygenase subunit DmmA-like C-terminal" evidence="2">
    <location>
        <begin position="166"/>
        <end position="209"/>
    </location>
</feature>
<dbReference type="OrthoDB" id="3579011at2"/>
<dbReference type="Pfam" id="PF22289">
    <property type="entry name" value="DmmA-like_C"/>
    <property type="match status" value="1"/>
</dbReference>
<dbReference type="InterPro" id="IPR048037">
    <property type="entry name" value="DmmA-like_C"/>
</dbReference>
<organism evidence="3 4">
    <name type="scientific">Streptomyces spongiae</name>
    <dbReference type="NCBI Taxonomy" id="565072"/>
    <lineage>
        <taxon>Bacteria</taxon>
        <taxon>Bacillati</taxon>
        <taxon>Actinomycetota</taxon>
        <taxon>Actinomycetes</taxon>
        <taxon>Kitasatosporales</taxon>
        <taxon>Streptomycetaceae</taxon>
        <taxon>Streptomyces</taxon>
    </lineage>
</organism>
<sequence>MGAHVPVPDMTRGCPAVALRRHAVRRPDGISRSQTNVPEHEPDGALPRARGLLLVQVLDLPESLGGAEAVRREAAEVRASGPARVRDVEYTAFDESVREDLVAITAQMTVGEIVALVGSERDVYALRSVALSLGFEPEEVVTRCLDRETQSADGVHWSSTDAVRELFCVHCRDIFPARAAVGDAVRCPTCQVVLVVEYNFSGHRAAYLASQLR</sequence>
<proteinExistence type="predicted"/>
<keyword evidence="4" id="KW-1185">Reference proteome</keyword>
<gene>
    <name evidence="3" type="ORF">FNH08_04035</name>
</gene>
<dbReference type="EMBL" id="VJZC01000014">
    <property type="protein sequence ID" value="MPY56374.1"/>
    <property type="molecule type" value="Genomic_DNA"/>
</dbReference>
<evidence type="ECO:0000313" key="4">
    <source>
        <dbReference type="Proteomes" id="UP000400924"/>
    </source>
</evidence>
<evidence type="ECO:0000256" key="1">
    <source>
        <dbReference type="SAM" id="MobiDB-lite"/>
    </source>
</evidence>
<protein>
    <recommendedName>
        <fullName evidence="2">Dimethylamine monooxygenase subunit DmmA-like C-terminal domain-containing protein</fullName>
    </recommendedName>
</protein>
<reference evidence="3 4" key="1">
    <citation type="submission" date="2019-07" db="EMBL/GenBank/DDBJ databases">
        <title>New species of Amycolatopsis and Streptomyces.</title>
        <authorList>
            <person name="Duangmal K."/>
            <person name="Teo W.F.A."/>
            <person name="Lipun K."/>
        </authorList>
    </citation>
    <scope>NUCLEOTIDE SEQUENCE [LARGE SCALE GENOMIC DNA]</scope>
    <source>
        <strain evidence="3 4">NBRC 106415</strain>
    </source>
</reference>
<evidence type="ECO:0000313" key="3">
    <source>
        <dbReference type="EMBL" id="MPY56374.1"/>
    </source>
</evidence>
<accession>A0A5N8XB00</accession>
<dbReference type="Proteomes" id="UP000400924">
    <property type="component" value="Unassembled WGS sequence"/>
</dbReference>
<comment type="caution">
    <text evidence="3">The sequence shown here is derived from an EMBL/GenBank/DDBJ whole genome shotgun (WGS) entry which is preliminary data.</text>
</comment>
<evidence type="ECO:0000259" key="2">
    <source>
        <dbReference type="Pfam" id="PF22289"/>
    </source>
</evidence>